<evidence type="ECO:0000313" key="1">
    <source>
        <dbReference type="EMBL" id="SCG41075.1"/>
    </source>
</evidence>
<protein>
    <recommendedName>
        <fullName evidence="3">Mycothiol maleylpyruvate isomerase N-terminal domain-containing protein</fullName>
    </recommendedName>
</protein>
<name>A0A1C5H4W7_9ACTN</name>
<accession>A0A1C5H4W7</accession>
<reference evidence="1 2" key="1">
    <citation type="submission" date="2016-06" db="EMBL/GenBank/DDBJ databases">
        <authorList>
            <person name="Kjaerup R.B."/>
            <person name="Dalgaard T.S."/>
            <person name="Juul-Madsen H.R."/>
        </authorList>
    </citation>
    <scope>NUCLEOTIDE SEQUENCE [LARGE SCALE GENOMIC DNA]</scope>
    <source>
        <strain evidence="1 2">DSM 45097</strain>
    </source>
</reference>
<dbReference type="EMBL" id="LT607751">
    <property type="protein sequence ID" value="SCG41075.1"/>
    <property type="molecule type" value="Genomic_DNA"/>
</dbReference>
<dbReference type="AlphaFoldDB" id="A0A1C5H4W7"/>
<gene>
    <name evidence="1" type="ORF">GA0074704_1073</name>
</gene>
<keyword evidence="2" id="KW-1185">Reference proteome</keyword>
<proteinExistence type="predicted"/>
<dbReference type="Proteomes" id="UP000198210">
    <property type="component" value="Chromosome I"/>
</dbReference>
<sequence>MPVTADDLDAALSSVVTALRPATNRNWSVPAGDLEWDCWHTAEHVGDCLLSFAGQLIARPEQRFTRFMANANQDASPAEVLEFAEVGGRLLAASVRASGPEVRAYHPAGLADPEGFAAMGCVEALVHGDDIARGLGLTLDPPRDVCARVLARLHPEQARELAGEEPWAALRWATGRIELPGRPRLAQWRWHGAPLPD</sequence>
<evidence type="ECO:0008006" key="3">
    <source>
        <dbReference type="Google" id="ProtNLM"/>
    </source>
</evidence>
<evidence type="ECO:0000313" key="2">
    <source>
        <dbReference type="Proteomes" id="UP000198210"/>
    </source>
</evidence>
<organism evidence="1 2">
    <name type="scientific">Micromonospora siamensis</name>
    <dbReference type="NCBI Taxonomy" id="299152"/>
    <lineage>
        <taxon>Bacteria</taxon>
        <taxon>Bacillati</taxon>
        <taxon>Actinomycetota</taxon>
        <taxon>Actinomycetes</taxon>
        <taxon>Micromonosporales</taxon>
        <taxon>Micromonosporaceae</taxon>
        <taxon>Micromonospora</taxon>
    </lineage>
</organism>
<dbReference type="InterPro" id="IPR034660">
    <property type="entry name" value="DinB/YfiT-like"/>
</dbReference>
<dbReference type="SUPFAM" id="SSF109854">
    <property type="entry name" value="DinB/YfiT-like putative metalloenzymes"/>
    <property type="match status" value="1"/>
</dbReference>